<dbReference type="EMBL" id="JYDH01002706">
    <property type="protein sequence ID" value="KRY07864.1"/>
    <property type="molecule type" value="Genomic_DNA"/>
</dbReference>
<protein>
    <submittedName>
        <fullName evidence="1">Uncharacterized protein</fullName>
    </submittedName>
</protein>
<sequence>MWRIIANELVAVGHLYLLQLTSLLQQLVEDDVKISLLAIYRQRT</sequence>
<organism evidence="1 2">
    <name type="scientific">Trichinella spiralis</name>
    <name type="common">Trichina worm</name>
    <dbReference type="NCBI Taxonomy" id="6334"/>
    <lineage>
        <taxon>Eukaryota</taxon>
        <taxon>Metazoa</taxon>
        <taxon>Ecdysozoa</taxon>
        <taxon>Nematoda</taxon>
        <taxon>Enoplea</taxon>
        <taxon>Dorylaimia</taxon>
        <taxon>Trichinellida</taxon>
        <taxon>Trichinellidae</taxon>
        <taxon>Trichinella</taxon>
    </lineage>
</organism>
<keyword evidence="2" id="KW-1185">Reference proteome</keyword>
<dbReference type="AlphaFoldDB" id="A0A0V0Z645"/>
<dbReference type="Proteomes" id="UP000054776">
    <property type="component" value="Unassembled WGS sequence"/>
</dbReference>
<evidence type="ECO:0000313" key="1">
    <source>
        <dbReference type="EMBL" id="KRY07864.1"/>
    </source>
</evidence>
<proteinExistence type="predicted"/>
<name>A0A0V0Z645_TRISP</name>
<gene>
    <name evidence="1" type="ORF">T01_8414</name>
</gene>
<accession>A0A0V0Z645</accession>
<dbReference type="InParanoid" id="A0A0V0Z645"/>
<comment type="caution">
    <text evidence="1">The sequence shown here is derived from an EMBL/GenBank/DDBJ whole genome shotgun (WGS) entry which is preliminary data.</text>
</comment>
<reference evidence="1 2" key="1">
    <citation type="submission" date="2015-01" db="EMBL/GenBank/DDBJ databases">
        <title>Evolution of Trichinella species and genotypes.</title>
        <authorList>
            <person name="Korhonen P.K."/>
            <person name="Edoardo P."/>
            <person name="Giuseppe L.R."/>
            <person name="Gasser R.B."/>
        </authorList>
    </citation>
    <scope>NUCLEOTIDE SEQUENCE [LARGE SCALE GENOMIC DNA]</scope>
    <source>
        <strain evidence="1">ISS3</strain>
    </source>
</reference>
<evidence type="ECO:0000313" key="2">
    <source>
        <dbReference type="Proteomes" id="UP000054776"/>
    </source>
</evidence>